<accession>A0AA36NAT0</accession>
<name>A0AA36NAT0_9DINO</name>
<evidence type="ECO:0000313" key="3">
    <source>
        <dbReference type="Proteomes" id="UP001178507"/>
    </source>
</evidence>
<dbReference type="AlphaFoldDB" id="A0AA36NAT0"/>
<evidence type="ECO:0000256" key="1">
    <source>
        <dbReference type="SAM" id="SignalP"/>
    </source>
</evidence>
<protein>
    <submittedName>
        <fullName evidence="2">Uncharacterized protein</fullName>
    </submittedName>
</protein>
<dbReference type="EMBL" id="CAUJNA010003323">
    <property type="protein sequence ID" value="CAJ1399079.1"/>
    <property type="molecule type" value="Genomic_DNA"/>
</dbReference>
<comment type="caution">
    <text evidence="2">The sequence shown here is derived from an EMBL/GenBank/DDBJ whole genome shotgun (WGS) entry which is preliminary data.</text>
</comment>
<evidence type="ECO:0000313" key="2">
    <source>
        <dbReference type="EMBL" id="CAJ1399079.1"/>
    </source>
</evidence>
<keyword evidence="3" id="KW-1185">Reference proteome</keyword>
<gene>
    <name evidence="2" type="ORF">EVOR1521_LOCUS22686</name>
</gene>
<dbReference type="Proteomes" id="UP001178507">
    <property type="component" value="Unassembled WGS sequence"/>
</dbReference>
<feature type="chain" id="PRO_5041465855" evidence="1">
    <location>
        <begin position="28"/>
        <end position="342"/>
    </location>
</feature>
<organism evidence="2 3">
    <name type="scientific">Effrenium voratum</name>
    <dbReference type="NCBI Taxonomy" id="2562239"/>
    <lineage>
        <taxon>Eukaryota</taxon>
        <taxon>Sar</taxon>
        <taxon>Alveolata</taxon>
        <taxon>Dinophyceae</taxon>
        <taxon>Suessiales</taxon>
        <taxon>Symbiodiniaceae</taxon>
        <taxon>Effrenium</taxon>
    </lineage>
</organism>
<sequence>MGHHIARLTLLLGSWHVFLWCCRTAFTGPSRAESRSSSACTLCRVRERRKTARGKGLDKQLNPQQITLRITQAASASEVLGVVREQQRNPKLDFIAVSAAWHKMANLQHSVSAEVLRDSFLMEFVGLTGQMAVRAQAEANRNARAVASIYWAVVQLEPYMSSQLKSLQASLGAAAKKTAAHMKAQEVANTIWAAAKLSETGDISLLVALPSLVERVKEVKSEMKAQEVSNVIWAAAKLSEVEADDSLLAVLPALAERVQEVILAMKAQEVSNSIWATAKLRESGDDSLLLVLPVLVERAKSVRPQMIPQHITMTRWAVEVFSHDARLADTVQTLRMLLPQSG</sequence>
<proteinExistence type="predicted"/>
<keyword evidence="1" id="KW-0732">Signal</keyword>
<feature type="signal peptide" evidence="1">
    <location>
        <begin position="1"/>
        <end position="27"/>
    </location>
</feature>
<reference evidence="2" key="1">
    <citation type="submission" date="2023-08" db="EMBL/GenBank/DDBJ databases">
        <authorList>
            <person name="Chen Y."/>
            <person name="Shah S."/>
            <person name="Dougan E. K."/>
            <person name="Thang M."/>
            <person name="Chan C."/>
        </authorList>
    </citation>
    <scope>NUCLEOTIDE SEQUENCE</scope>
</reference>